<dbReference type="GO" id="GO:0008936">
    <property type="term" value="F:nicotinamidase activity"/>
    <property type="evidence" value="ECO:0007669"/>
    <property type="project" value="InterPro"/>
</dbReference>
<dbReference type="GO" id="GO:0019365">
    <property type="term" value="P:pyridine nucleotide salvage"/>
    <property type="evidence" value="ECO:0007669"/>
    <property type="project" value="InterPro"/>
</dbReference>
<evidence type="ECO:0000313" key="4">
    <source>
        <dbReference type="Proteomes" id="UP000187406"/>
    </source>
</evidence>
<reference evidence="4" key="1">
    <citation type="submission" date="2016-04" db="EMBL/GenBank/DDBJ databases">
        <title>Cephalotus genome sequencing.</title>
        <authorList>
            <person name="Fukushima K."/>
            <person name="Hasebe M."/>
            <person name="Fang X."/>
        </authorList>
    </citation>
    <scope>NUCLEOTIDE SEQUENCE [LARGE SCALE GENOMIC DNA]</scope>
    <source>
        <strain evidence="4">cv. St1</strain>
    </source>
</reference>
<dbReference type="SUPFAM" id="SSF52499">
    <property type="entry name" value="Isochorismatase-like hydrolases"/>
    <property type="match status" value="1"/>
</dbReference>
<dbReference type="OrthoDB" id="1714025at2759"/>
<name>A0A1Q3DEI0_CEPFO</name>
<feature type="domain" description="Isochorismatase-like" evidence="2">
    <location>
        <begin position="29"/>
        <end position="126"/>
    </location>
</feature>
<dbReference type="Pfam" id="PF00857">
    <property type="entry name" value="Isochorismatase"/>
    <property type="match status" value="1"/>
</dbReference>
<dbReference type="Proteomes" id="UP000187406">
    <property type="component" value="Unassembled WGS sequence"/>
</dbReference>
<comment type="similarity">
    <text evidence="1">Belongs to the isochorismatase family.</text>
</comment>
<dbReference type="InterPro" id="IPR044717">
    <property type="entry name" value="NIC1"/>
</dbReference>
<gene>
    <name evidence="3" type="ORF">CFOL_v3_34241</name>
</gene>
<evidence type="ECO:0000313" key="3">
    <source>
        <dbReference type="EMBL" id="GAV90839.1"/>
    </source>
</evidence>
<keyword evidence="4" id="KW-1185">Reference proteome</keyword>
<dbReference type="AlphaFoldDB" id="A0A1Q3DEI0"/>
<protein>
    <submittedName>
        <fullName evidence="3">Isochorismatase domain-containing protein</fullName>
    </submittedName>
</protein>
<organism evidence="3 4">
    <name type="scientific">Cephalotus follicularis</name>
    <name type="common">Albany pitcher plant</name>
    <dbReference type="NCBI Taxonomy" id="3775"/>
    <lineage>
        <taxon>Eukaryota</taxon>
        <taxon>Viridiplantae</taxon>
        <taxon>Streptophyta</taxon>
        <taxon>Embryophyta</taxon>
        <taxon>Tracheophyta</taxon>
        <taxon>Spermatophyta</taxon>
        <taxon>Magnoliopsida</taxon>
        <taxon>eudicotyledons</taxon>
        <taxon>Gunneridae</taxon>
        <taxon>Pentapetalae</taxon>
        <taxon>rosids</taxon>
        <taxon>fabids</taxon>
        <taxon>Oxalidales</taxon>
        <taxon>Cephalotaceae</taxon>
        <taxon>Cephalotus</taxon>
    </lineage>
</organism>
<accession>A0A1Q3DEI0</accession>
<evidence type="ECO:0000259" key="2">
    <source>
        <dbReference type="Pfam" id="PF00857"/>
    </source>
</evidence>
<dbReference type="Gene3D" id="3.40.50.850">
    <property type="entry name" value="Isochorismatase-like"/>
    <property type="match status" value="1"/>
</dbReference>
<sequence length="146" mass="16019">MVSTTRQLLKSELPVDEGSLLLNGDVKTSLVLVGVVNGFCTVDAAIQPDEQISSMVDESVKLAKAFSEKQSPVFVFLDSHHPDILEPPYPPHCIIGTPESEVPALQWLENEPNATLRRKDCIDGFLGSIEKDGSNVFVDWVKNNDV</sequence>
<dbReference type="EMBL" id="BDDD01006672">
    <property type="protein sequence ID" value="GAV90839.1"/>
    <property type="molecule type" value="Genomic_DNA"/>
</dbReference>
<evidence type="ECO:0000256" key="1">
    <source>
        <dbReference type="ARBA" id="ARBA00006336"/>
    </source>
</evidence>
<comment type="caution">
    <text evidence="3">The sequence shown here is derived from an EMBL/GenBank/DDBJ whole genome shotgun (WGS) entry which is preliminary data.</text>
</comment>
<feature type="non-terminal residue" evidence="3">
    <location>
        <position position="146"/>
    </location>
</feature>
<dbReference type="PANTHER" id="PTHR47297:SF3">
    <property type="entry name" value="NICOTINAMIDASE 1"/>
    <property type="match status" value="1"/>
</dbReference>
<dbReference type="PANTHER" id="PTHR47297">
    <property type="match status" value="1"/>
</dbReference>
<proteinExistence type="inferred from homology"/>
<dbReference type="InterPro" id="IPR000868">
    <property type="entry name" value="Isochorismatase-like_dom"/>
</dbReference>
<dbReference type="InParanoid" id="A0A1Q3DEI0"/>
<dbReference type="InterPro" id="IPR036380">
    <property type="entry name" value="Isochorismatase-like_sf"/>
</dbReference>